<dbReference type="SUPFAM" id="SSF53448">
    <property type="entry name" value="Nucleotide-diphospho-sugar transferases"/>
    <property type="match status" value="1"/>
</dbReference>
<dbReference type="EnsemblPlants" id="Kaladp0039s0240.1.v1.1">
    <property type="protein sequence ID" value="Kaladp0039s0240.1.v1.1.CDS.1"/>
    <property type="gene ID" value="Kaladp0039s0240.v1.1"/>
</dbReference>
<feature type="domain" description="Alpha 1,4-glycosyltransferase" evidence="1">
    <location>
        <begin position="151"/>
        <end position="278"/>
    </location>
</feature>
<name>A0A7N0TJL5_KALFE</name>
<dbReference type="PANTHER" id="PTHR46781">
    <property type="entry name" value="ALPHA 1,4-GLYCOSYLTRANSFERASE FAMILY PROTEIN"/>
    <property type="match status" value="1"/>
</dbReference>
<sequence>MTWISSIGSFGDRELFAVQSLFSSNPKACLVIISSSMDSKQGLKLLKPFVEKGFRVIPAAPDFVFLFNNTPAESWFDKLRRGLVDPGEIALGQNISNLLRLALLYKFGGVYVDTDVIVLKSFSALRNVIGAQAMDVEAKNWTRLNNAVMVFDKNHPLVYEFISEFATTFDGSKWGHNGPYLVSRVVSRVGDDAAWRDDARRGFTVFPAQMFYPVDWSRVGSLFEGPRDPRHARWVRSKLRQIYDQSFAVHLWNRQSRMLKIEDGSIIGHMIAARCVFCGDSGASSAM</sequence>
<dbReference type="Pfam" id="PF04488">
    <property type="entry name" value="Gly_transf_sug"/>
    <property type="match status" value="1"/>
</dbReference>
<dbReference type="InterPro" id="IPR007577">
    <property type="entry name" value="GlycoTrfase_DXD_sugar-bd_CS"/>
</dbReference>
<dbReference type="Proteomes" id="UP000594263">
    <property type="component" value="Unplaced"/>
</dbReference>
<evidence type="ECO:0000313" key="2">
    <source>
        <dbReference type="EnsemblPlants" id="Kaladp0039s0240.1.v1.1.CDS.1"/>
    </source>
</evidence>
<keyword evidence="3" id="KW-1185">Reference proteome</keyword>
<dbReference type="OMA" id="HNGPYLI"/>
<dbReference type="InterPro" id="IPR029044">
    <property type="entry name" value="Nucleotide-diphossugar_trans"/>
</dbReference>
<organism evidence="2 3">
    <name type="scientific">Kalanchoe fedtschenkoi</name>
    <name type="common">Lavender scallops</name>
    <name type="synonym">South American air plant</name>
    <dbReference type="NCBI Taxonomy" id="63787"/>
    <lineage>
        <taxon>Eukaryota</taxon>
        <taxon>Viridiplantae</taxon>
        <taxon>Streptophyta</taxon>
        <taxon>Embryophyta</taxon>
        <taxon>Tracheophyta</taxon>
        <taxon>Spermatophyta</taxon>
        <taxon>Magnoliopsida</taxon>
        <taxon>eudicotyledons</taxon>
        <taxon>Gunneridae</taxon>
        <taxon>Pentapetalae</taxon>
        <taxon>Saxifragales</taxon>
        <taxon>Crassulaceae</taxon>
        <taxon>Kalanchoe</taxon>
    </lineage>
</organism>
<dbReference type="AlphaFoldDB" id="A0A7N0TJL5"/>
<dbReference type="Gene3D" id="3.90.550.20">
    <property type="match status" value="1"/>
</dbReference>
<dbReference type="InterPro" id="IPR007652">
    <property type="entry name" value="A1-4-GlycosylTfrase_dom"/>
</dbReference>
<evidence type="ECO:0000313" key="3">
    <source>
        <dbReference type="Proteomes" id="UP000594263"/>
    </source>
</evidence>
<accession>A0A7N0TJL5</accession>
<proteinExistence type="predicted"/>
<dbReference type="Pfam" id="PF04572">
    <property type="entry name" value="Gb3_synth"/>
    <property type="match status" value="1"/>
</dbReference>
<dbReference type="PANTHER" id="PTHR46781:SF5">
    <property type="entry name" value="ALPHA 1,4-GLYCOSYLTRANSFERASE FAMILY PROTEIN"/>
    <property type="match status" value="1"/>
</dbReference>
<evidence type="ECO:0000259" key="1">
    <source>
        <dbReference type="Pfam" id="PF04572"/>
    </source>
</evidence>
<protein>
    <recommendedName>
        <fullName evidence="1">Alpha 1,4-glycosyltransferase domain-containing protein</fullName>
    </recommendedName>
</protein>
<reference evidence="2" key="1">
    <citation type="submission" date="2021-01" db="UniProtKB">
        <authorList>
            <consortium name="EnsemblPlants"/>
        </authorList>
    </citation>
    <scope>IDENTIFICATION</scope>
</reference>
<dbReference type="InterPro" id="IPR044789">
    <property type="entry name" value="Put_A1-4-GlycosylTfrase_plant"/>
</dbReference>
<dbReference type="Gramene" id="Kaladp0039s0240.1.v1.1">
    <property type="protein sequence ID" value="Kaladp0039s0240.1.v1.1.CDS.1"/>
    <property type="gene ID" value="Kaladp0039s0240.v1.1"/>
</dbReference>